<sequence>MASDAALSSLRDAVASLDSRAFMRAGAEVTKVESKVALVRSTLNDAENALNALENLSLDLGETALREEETQLNLRAEDSMNATANAALRLPRWLEVAPEELEEAILERHSKTAEALIVKVRNFEAQIHDPSAVHDRLREVFEKVRRGAHLLASRLLKEVKTGNAKGSEVWGFRAQEQSYRQLIALGYGEAAAAAFLGNRTHDARRALGVLDVGGDFTAHVQMLTRAFVSVMRAATEEFFSLFATGGNFSHPAAPSQHMAWVDAEVEYFCDILGSKLFATLVTPAAPPPEPARREAKQTRRGLTMRRASQTARKDDTPLAVDPEAAAAAAAKFAKLGKYLQQGDDKSSPNRVTKDGRRSIGKRAGINRTFAPGAADATARKRRATAVVRRRTLRAAGASGAGEDPDKVQTAALRKALIALEENLRPLRELGLLLWPRVGMLLLPHLKEFISYRVKNILTAMEKAVQKESWQCYENTLTIIPYQLYGPFLVEIPEAEDSETGDFYTVTGPFMRSTVMLVRNILKLLDMASNILDLSDDKEDSLIAHPLSPLADDVVECILEIWKEYVRNLEDAVIRAPDDRADEIREGVAEGLASFKTLLLPKYARYKESRDEEQLAKELPLADLRQKEEVYSFAKMESKVNQLTKFLGKEIAV</sequence>
<protein>
    <recommendedName>
        <fullName evidence="7">Exocyst component Exo84 C-terminal domain-containing protein</fullName>
    </recommendedName>
</protein>
<dbReference type="SUPFAM" id="SSF74788">
    <property type="entry name" value="Cullin repeat-like"/>
    <property type="match status" value="1"/>
</dbReference>
<dbReference type="GO" id="GO:0015031">
    <property type="term" value="P:protein transport"/>
    <property type="evidence" value="ECO:0007669"/>
    <property type="project" value="UniProtKB-KW"/>
</dbReference>
<proteinExistence type="inferred from homology"/>
<organism evidence="8">
    <name type="scientific">Pinguiococcus pyrenoidosus</name>
    <dbReference type="NCBI Taxonomy" id="172671"/>
    <lineage>
        <taxon>Eukaryota</taxon>
        <taxon>Sar</taxon>
        <taxon>Stramenopiles</taxon>
        <taxon>Ochrophyta</taxon>
        <taxon>Pinguiophyceae</taxon>
        <taxon>Pinguiochrysidales</taxon>
        <taxon>Pinguiochrysidaceae</taxon>
        <taxon>Pinguiococcus</taxon>
    </lineage>
</organism>
<name>A0A7R9UG23_9STRA</name>
<comment type="similarity">
    <text evidence="1">Belongs to the EXO84 family.</text>
</comment>
<dbReference type="GO" id="GO:0006893">
    <property type="term" value="P:Golgi to plasma membrane transport"/>
    <property type="evidence" value="ECO:0007669"/>
    <property type="project" value="TreeGrafter"/>
</dbReference>
<reference evidence="8" key="1">
    <citation type="submission" date="2021-01" db="EMBL/GenBank/DDBJ databases">
        <authorList>
            <person name="Corre E."/>
            <person name="Pelletier E."/>
            <person name="Niang G."/>
            <person name="Scheremetjew M."/>
            <person name="Finn R."/>
            <person name="Kale V."/>
            <person name="Holt S."/>
            <person name="Cochrane G."/>
            <person name="Meng A."/>
            <person name="Brown T."/>
            <person name="Cohen L."/>
        </authorList>
    </citation>
    <scope>NUCLEOTIDE SEQUENCE</scope>
    <source>
        <strain evidence="8">CCMP2078</strain>
    </source>
</reference>
<feature type="coiled-coil region" evidence="5">
    <location>
        <begin position="36"/>
        <end position="63"/>
    </location>
</feature>
<evidence type="ECO:0000256" key="5">
    <source>
        <dbReference type="SAM" id="Coils"/>
    </source>
</evidence>
<dbReference type="EMBL" id="HBEA01019508">
    <property type="protein sequence ID" value="CAD8265309.1"/>
    <property type="molecule type" value="Transcribed_RNA"/>
</dbReference>
<keyword evidence="3" id="KW-0268">Exocytosis</keyword>
<evidence type="ECO:0000256" key="2">
    <source>
        <dbReference type="ARBA" id="ARBA00022448"/>
    </source>
</evidence>
<feature type="region of interest" description="Disordered" evidence="6">
    <location>
        <begin position="283"/>
        <end position="320"/>
    </location>
</feature>
<gene>
    <name evidence="8" type="ORF">PPYR1160_LOCUS14812</name>
</gene>
<dbReference type="AlphaFoldDB" id="A0A7R9UG23"/>
<dbReference type="InterPro" id="IPR033961">
    <property type="entry name" value="Exo84"/>
</dbReference>
<dbReference type="GO" id="GO:0006887">
    <property type="term" value="P:exocytosis"/>
    <property type="evidence" value="ECO:0007669"/>
    <property type="project" value="UniProtKB-KW"/>
</dbReference>
<feature type="domain" description="Exocyst component Exo84 C-terminal" evidence="7">
    <location>
        <begin position="92"/>
        <end position="277"/>
    </location>
</feature>
<dbReference type="InterPro" id="IPR016159">
    <property type="entry name" value="Cullin_repeat-like_dom_sf"/>
</dbReference>
<evidence type="ECO:0000256" key="4">
    <source>
        <dbReference type="ARBA" id="ARBA00022927"/>
    </source>
</evidence>
<dbReference type="PANTHER" id="PTHR21426">
    <property type="entry name" value="EXOCYST COMPLEX COMPONENT 8"/>
    <property type="match status" value="1"/>
</dbReference>
<evidence type="ECO:0000259" key="7">
    <source>
        <dbReference type="Pfam" id="PF16528"/>
    </source>
</evidence>
<accession>A0A7R9UG23</accession>
<evidence type="ECO:0000256" key="3">
    <source>
        <dbReference type="ARBA" id="ARBA00022483"/>
    </source>
</evidence>
<keyword evidence="4" id="KW-0653">Protein transport</keyword>
<dbReference type="InterPro" id="IPR032403">
    <property type="entry name" value="Exo84_C"/>
</dbReference>
<feature type="compositionally biased region" description="Basic and acidic residues" evidence="6">
    <location>
        <begin position="342"/>
        <end position="357"/>
    </location>
</feature>
<evidence type="ECO:0000256" key="1">
    <source>
        <dbReference type="ARBA" id="ARBA00007210"/>
    </source>
</evidence>
<evidence type="ECO:0000256" key="6">
    <source>
        <dbReference type="SAM" id="MobiDB-lite"/>
    </source>
</evidence>
<feature type="region of interest" description="Disordered" evidence="6">
    <location>
        <begin position="340"/>
        <end position="360"/>
    </location>
</feature>
<keyword evidence="2" id="KW-0813">Transport</keyword>
<dbReference type="Pfam" id="PF16528">
    <property type="entry name" value="Exo84_C"/>
    <property type="match status" value="1"/>
</dbReference>
<evidence type="ECO:0000313" key="8">
    <source>
        <dbReference type="EMBL" id="CAD8265309.1"/>
    </source>
</evidence>
<keyword evidence="5" id="KW-0175">Coiled coil</keyword>
<dbReference type="GO" id="GO:0000145">
    <property type="term" value="C:exocyst"/>
    <property type="evidence" value="ECO:0007669"/>
    <property type="project" value="InterPro"/>
</dbReference>
<dbReference type="PANTHER" id="PTHR21426:SF12">
    <property type="entry name" value="EXOCYST COMPLEX COMPONENT 8"/>
    <property type="match status" value="1"/>
</dbReference>